<keyword evidence="4" id="KW-1185">Reference proteome</keyword>
<protein>
    <recommendedName>
        <fullName evidence="5">SAM-dependent methyltransferase</fullName>
    </recommendedName>
</protein>
<dbReference type="InterPro" id="IPR003788">
    <property type="entry name" value="NDUFAF7"/>
</dbReference>
<evidence type="ECO:0000313" key="3">
    <source>
        <dbReference type="EMBL" id="RNI25202.1"/>
    </source>
</evidence>
<evidence type="ECO:0008006" key="5">
    <source>
        <dbReference type="Google" id="ProtNLM"/>
    </source>
</evidence>
<accession>A0A3M9MI18</accession>
<dbReference type="PANTHER" id="PTHR12049">
    <property type="entry name" value="PROTEIN ARGININE METHYLTRANSFERASE NDUFAF7, MITOCHONDRIAL"/>
    <property type="match status" value="1"/>
</dbReference>
<dbReference type="SUPFAM" id="SSF53335">
    <property type="entry name" value="S-adenosyl-L-methionine-dependent methyltransferases"/>
    <property type="match status" value="1"/>
</dbReference>
<dbReference type="AlphaFoldDB" id="A0A3M9MI18"/>
<dbReference type="Pfam" id="PF02636">
    <property type="entry name" value="Methyltransf_28"/>
    <property type="match status" value="1"/>
</dbReference>
<dbReference type="PANTHER" id="PTHR12049:SF7">
    <property type="entry name" value="PROTEIN ARGININE METHYLTRANSFERASE NDUFAF7, MITOCHONDRIAL"/>
    <property type="match status" value="1"/>
</dbReference>
<dbReference type="EMBL" id="RJJQ01000001">
    <property type="protein sequence ID" value="RNI25202.1"/>
    <property type="molecule type" value="Genomic_DNA"/>
</dbReference>
<comment type="caution">
    <text evidence="3">The sequence shown here is derived from an EMBL/GenBank/DDBJ whole genome shotgun (WGS) entry which is preliminary data.</text>
</comment>
<sequence>MEWRTWQDAWQEALYGPAGFYRRLEGPAGHFATSAQGIPGAGATLAQAIVALAAGAGCTRVVDVGAGRGELLAGIAAVAPELELTGVDVVERPAGLPDTAGWLISSGGRDLPAGLTGLEHALVLAHEWLDVVPCPVVEFDGVGWRHVEVDDEGRERAVAPVNAAELQWLQRNWTAKPPVRAEVGLPRDAAFRALRDRIVSGLVVVVDYGHLAAARPGDGTLTGYRDGRQCPPRPDGTTDITAHVAMDTLGADRLVSQRDLFAQLRLRPPDPPIDLAREDPAAYLSGLAARSAYAQLVAPGGLGDFWWALTAVG</sequence>
<evidence type="ECO:0000256" key="1">
    <source>
        <dbReference type="ARBA" id="ARBA00022603"/>
    </source>
</evidence>
<organism evidence="3 4">
    <name type="scientific">Flexivirga caeni</name>
    <dbReference type="NCBI Taxonomy" id="2294115"/>
    <lineage>
        <taxon>Bacteria</taxon>
        <taxon>Bacillati</taxon>
        <taxon>Actinomycetota</taxon>
        <taxon>Actinomycetes</taxon>
        <taxon>Micrococcales</taxon>
        <taxon>Dermacoccaceae</taxon>
        <taxon>Flexivirga</taxon>
    </lineage>
</organism>
<dbReference type="Gene3D" id="3.40.50.12710">
    <property type="match status" value="1"/>
</dbReference>
<keyword evidence="2" id="KW-0808">Transferase</keyword>
<dbReference type="InterPro" id="IPR038375">
    <property type="entry name" value="NDUFAF7_sf"/>
</dbReference>
<dbReference type="GO" id="GO:0032259">
    <property type="term" value="P:methylation"/>
    <property type="evidence" value="ECO:0007669"/>
    <property type="project" value="UniProtKB-KW"/>
</dbReference>
<evidence type="ECO:0000256" key="2">
    <source>
        <dbReference type="ARBA" id="ARBA00022679"/>
    </source>
</evidence>
<name>A0A3M9MI18_9MICO</name>
<keyword evidence="1" id="KW-0489">Methyltransferase</keyword>
<dbReference type="GO" id="GO:0035243">
    <property type="term" value="F:protein-arginine omega-N symmetric methyltransferase activity"/>
    <property type="evidence" value="ECO:0007669"/>
    <property type="project" value="TreeGrafter"/>
</dbReference>
<dbReference type="InterPro" id="IPR029063">
    <property type="entry name" value="SAM-dependent_MTases_sf"/>
</dbReference>
<dbReference type="RefSeq" id="WP_123269394.1">
    <property type="nucleotide sequence ID" value="NZ_RJJQ01000001.1"/>
</dbReference>
<evidence type="ECO:0000313" key="4">
    <source>
        <dbReference type="Proteomes" id="UP000271678"/>
    </source>
</evidence>
<dbReference type="OrthoDB" id="4856867at2"/>
<reference evidence="3 4" key="1">
    <citation type="submission" date="2018-11" db="EMBL/GenBank/DDBJ databases">
        <title>Draft genome of Simplicispira Flexivirga sp. BO-16.</title>
        <authorList>
            <person name="Im W.T."/>
        </authorList>
    </citation>
    <scope>NUCLEOTIDE SEQUENCE [LARGE SCALE GENOMIC DNA]</scope>
    <source>
        <strain evidence="3 4">BO-16</strain>
    </source>
</reference>
<gene>
    <name evidence="3" type="ORF">EFY87_00725</name>
</gene>
<dbReference type="Proteomes" id="UP000271678">
    <property type="component" value="Unassembled WGS sequence"/>
</dbReference>
<proteinExistence type="predicted"/>